<organism evidence="2 3">
    <name type="scientific">Qipengyuania pacifica</name>
    <dbReference type="NCBI Taxonomy" id="2860199"/>
    <lineage>
        <taxon>Bacteria</taxon>
        <taxon>Pseudomonadati</taxon>
        <taxon>Pseudomonadota</taxon>
        <taxon>Alphaproteobacteria</taxon>
        <taxon>Sphingomonadales</taxon>
        <taxon>Erythrobacteraceae</taxon>
        <taxon>Qipengyuania</taxon>
    </lineage>
</organism>
<keyword evidence="3" id="KW-1185">Reference proteome</keyword>
<proteinExistence type="predicted"/>
<protein>
    <submittedName>
        <fullName evidence="2">Uncharacterized protein</fullName>
    </submittedName>
</protein>
<accession>A0ABS7JJE8</accession>
<comment type="caution">
    <text evidence="2">The sequence shown here is derived from an EMBL/GenBank/DDBJ whole genome shotgun (WGS) entry which is preliminary data.</text>
</comment>
<feature type="region of interest" description="Disordered" evidence="1">
    <location>
        <begin position="84"/>
        <end position="103"/>
    </location>
</feature>
<name>A0ABS7JJE8_9SPHN</name>
<gene>
    <name evidence="2" type="ORF">K3177_13510</name>
</gene>
<dbReference type="Proteomes" id="UP000776651">
    <property type="component" value="Unassembled WGS sequence"/>
</dbReference>
<reference evidence="2 3" key="1">
    <citation type="submission" date="2021-08" db="EMBL/GenBank/DDBJ databases">
        <title>Comparative Genomics Analysis of the Genus Qipengyuania Reveals Extensive Genetic Diversity and Metabolic Versatility, Including the Description of Fifteen Novel Species.</title>
        <authorList>
            <person name="Liu Y."/>
        </authorList>
    </citation>
    <scope>NUCLEOTIDE SEQUENCE [LARGE SCALE GENOMIC DNA]</scope>
    <source>
        <strain evidence="2 3">GH25</strain>
    </source>
</reference>
<sequence>MSGETMRHPASLAVVAINRTSSANIGGSHIQGAAIFSVVKCRDWGARFSLEARSFDETHSRAHIIDGIVLRLPRKAMVLSLAPPRPEKAASDAAGSSSKRPPDDMALIERLRSDIKTVYLPCSRRELVHVCAAYDIGASSKRTRVPPGSRTAFDAQALWLYFLWTRCRPKERHWLASGWEAWRALERAREMAR</sequence>
<evidence type="ECO:0000313" key="2">
    <source>
        <dbReference type="EMBL" id="MBX7489534.1"/>
    </source>
</evidence>
<evidence type="ECO:0000256" key="1">
    <source>
        <dbReference type="SAM" id="MobiDB-lite"/>
    </source>
</evidence>
<evidence type="ECO:0000313" key="3">
    <source>
        <dbReference type="Proteomes" id="UP000776651"/>
    </source>
</evidence>
<dbReference type="RefSeq" id="WP_221598666.1">
    <property type="nucleotide sequence ID" value="NZ_JAIGNQ010000004.1"/>
</dbReference>
<dbReference type="EMBL" id="JAIGNQ010000004">
    <property type="protein sequence ID" value="MBX7489534.1"/>
    <property type="molecule type" value="Genomic_DNA"/>
</dbReference>